<dbReference type="SMART" id="SM00851">
    <property type="entry name" value="MGS"/>
    <property type="match status" value="1"/>
</dbReference>
<dbReference type="GO" id="GO:0008654">
    <property type="term" value="P:phospholipid biosynthetic process"/>
    <property type="evidence" value="ECO:0007669"/>
    <property type="project" value="InterPro"/>
</dbReference>
<dbReference type="GO" id="GO:0019242">
    <property type="term" value="P:methylglyoxal biosynthetic process"/>
    <property type="evidence" value="ECO:0007669"/>
    <property type="project" value="InterPro"/>
</dbReference>
<dbReference type="SMART" id="SM00046">
    <property type="entry name" value="DAGKc"/>
    <property type="match status" value="1"/>
</dbReference>
<dbReference type="GO" id="GO:0005829">
    <property type="term" value="C:cytosol"/>
    <property type="evidence" value="ECO:0007669"/>
    <property type="project" value="TreeGrafter"/>
</dbReference>
<dbReference type="Gene3D" id="3.40.50.1380">
    <property type="entry name" value="Methylglyoxal synthase-like domain"/>
    <property type="match status" value="1"/>
</dbReference>
<dbReference type="PROSITE" id="PS51855">
    <property type="entry name" value="MGS"/>
    <property type="match status" value="1"/>
</dbReference>
<dbReference type="SUPFAM" id="SSF52335">
    <property type="entry name" value="Methylglyoxal synthase-like"/>
    <property type="match status" value="1"/>
</dbReference>
<keyword evidence="3" id="KW-0456">Lyase</keyword>
<dbReference type="AlphaFoldDB" id="A0A951PF98"/>
<organism evidence="3 4">
    <name type="scientific">Pegethrix bostrychoides GSE-TBD4-15B</name>
    <dbReference type="NCBI Taxonomy" id="2839662"/>
    <lineage>
        <taxon>Bacteria</taxon>
        <taxon>Bacillati</taxon>
        <taxon>Cyanobacteriota</taxon>
        <taxon>Cyanophyceae</taxon>
        <taxon>Oculatellales</taxon>
        <taxon>Oculatellaceae</taxon>
        <taxon>Pegethrix</taxon>
    </lineage>
</organism>
<dbReference type="InterPro" id="IPR004363">
    <property type="entry name" value="Methylgl_synth"/>
</dbReference>
<dbReference type="Pfam" id="PF00781">
    <property type="entry name" value="DAGK_cat"/>
    <property type="match status" value="1"/>
</dbReference>
<accession>A0A951PF98</accession>
<evidence type="ECO:0000259" key="1">
    <source>
        <dbReference type="PROSITE" id="PS50146"/>
    </source>
</evidence>
<dbReference type="GO" id="GO:0016301">
    <property type="term" value="F:kinase activity"/>
    <property type="evidence" value="ECO:0007669"/>
    <property type="project" value="InterPro"/>
</dbReference>
<feature type="domain" description="DAGKc" evidence="1">
    <location>
        <begin position="122"/>
        <end position="254"/>
    </location>
</feature>
<dbReference type="NCBIfam" id="NF002033">
    <property type="entry name" value="PRK00861.1"/>
    <property type="match status" value="1"/>
</dbReference>
<dbReference type="PANTHER" id="PTHR30492:SF0">
    <property type="entry name" value="METHYLGLYOXAL SYNTHASE"/>
    <property type="match status" value="1"/>
</dbReference>
<dbReference type="PROSITE" id="PS50146">
    <property type="entry name" value="DAGK"/>
    <property type="match status" value="1"/>
</dbReference>
<gene>
    <name evidence="3" type="ORF">KME07_22785</name>
</gene>
<dbReference type="InterPro" id="IPR005218">
    <property type="entry name" value="Diacylglycerol/lipid_kinase"/>
</dbReference>
<evidence type="ECO:0000313" key="4">
    <source>
        <dbReference type="Proteomes" id="UP000707356"/>
    </source>
</evidence>
<dbReference type="SUPFAM" id="SSF111331">
    <property type="entry name" value="NAD kinase/diacylglycerol kinase-like"/>
    <property type="match status" value="1"/>
</dbReference>
<dbReference type="InterPro" id="IPR017438">
    <property type="entry name" value="ATP-NAD_kinase_N"/>
</dbReference>
<dbReference type="InterPro" id="IPR045540">
    <property type="entry name" value="YegS/DAGK_C"/>
</dbReference>
<evidence type="ECO:0000313" key="3">
    <source>
        <dbReference type="EMBL" id="MBW4468263.1"/>
    </source>
</evidence>
<sequence>MAATIALIAHPRTQDRLAALVAQYQPVLLRYRLLATEQTGNQIAAATGLPVELVAAEGRGGEVQIAAEVAAGNLAAVIFLVDASETQTSDLHMQTVAQLCNLYDIPFATNLATAVSVIGTLARSRVAHLIFNPVSGQGNSEQELALIQRLLEPHVHLEIHQTTVDLCAEHLAERAVAANADLVLASGGDGTVSAVAGAIMGTGTPLGIIPRGTANAFASALGIPTALTPIRGACQVILAGKTRAVDAAYCNGIPMILLAGIGLEAEVVDRADRETKDRWGALAYLMAGWQQLDEQQLFETEVEVDGKIEHFQAGAITIANAAPITSVLAQGIGQVVFDDGLLDVTIATASSKIDAIRTIAQLLGAALLKPAENPNILHVGARRLKVTTTPPQKVVVDGEIIGTTPIEVECIPDGLTVFVP</sequence>
<proteinExistence type="predicted"/>
<dbReference type="NCBIfam" id="TIGR00147">
    <property type="entry name" value="YegS/Rv2252/BmrU family lipid kinase"/>
    <property type="match status" value="1"/>
</dbReference>
<reference evidence="3" key="2">
    <citation type="journal article" date="2022" name="Microbiol. Resour. Announc.">
        <title>Metagenome Sequencing to Explore Phylogenomics of Terrestrial Cyanobacteria.</title>
        <authorList>
            <person name="Ward R.D."/>
            <person name="Stajich J.E."/>
            <person name="Johansen J.R."/>
            <person name="Huntemann M."/>
            <person name="Clum A."/>
            <person name="Foster B."/>
            <person name="Foster B."/>
            <person name="Roux S."/>
            <person name="Palaniappan K."/>
            <person name="Varghese N."/>
            <person name="Mukherjee S."/>
            <person name="Reddy T.B.K."/>
            <person name="Daum C."/>
            <person name="Copeland A."/>
            <person name="Chen I.A."/>
            <person name="Ivanova N.N."/>
            <person name="Kyrpides N.C."/>
            <person name="Shapiro N."/>
            <person name="Eloe-Fadrosh E.A."/>
            <person name="Pietrasiak N."/>
        </authorList>
    </citation>
    <scope>NUCLEOTIDE SEQUENCE</scope>
    <source>
        <strain evidence="3">GSE-TBD4-15B</strain>
    </source>
</reference>
<comment type="caution">
    <text evidence="3">The sequence shown here is derived from an EMBL/GenBank/DDBJ whole genome shotgun (WGS) entry which is preliminary data.</text>
</comment>
<dbReference type="InterPro" id="IPR001206">
    <property type="entry name" value="Diacylglycerol_kinase_cat_dom"/>
</dbReference>
<evidence type="ECO:0000259" key="2">
    <source>
        <dbReference type="PROSITE" id="PS51855"/>
    </source>
</evidence>
<dbReference type="EMBL" id="JAHHHV010000086">
    <property type="protein sequence ID" value="MBW4468263.1"/>
    <property type="molecule type" value="Genomic_DNA"/>
</dbReference>
<dbReference type="Pfam" id="PF19279">
    <property type="entry name" value="YegS_C"/>
    <property type="match status" value="1"/>
</dbReference>
<name>A0A951PF98_9CYAN</name>
<protein>
    <submittedName>
        <fullName evidence="3">Methylglyoxal synthase</fullName>
        <ecNumber evidence="3">4.2.3.3</ecNumber>
    </submittedName>
</protein>
<dbReference type="Gene3D" id="3.40.50.10330">
    <property type="entry name" value="Probable inorganic polyphosphate/atp-NAD kinase, domain 1"/>
    <property type="match status" value="1"/>
</dbReference>
<dbReference type="NCBIfam" id="NF003559">
    <property type="entry name" value="PRK05234.1"/>
    <property type="match status" value="1"/>
</dbReference>
<dbReference type="InterPro" id="IPR016064">
    <property type="entry name" value="NAD/diacylglycerol_kinase_sf"/>
</dbReference>
<dbReference type="InterPro" id="IPR036914">
    <property type="entry name" value="MGS-like_dom_sf"/>
</dbReference>
<dbReference type="GO" id="GO:0008929">
    <property type="term" value="F:methylglyoxal synthase activity"/>
    <property type="evidence" value="ECO:0007669"/>
    <property type="project" value="UniProtKB-EC"/>
</dbReference>
<dbReference type="Pfam" id="PF02142">
    <property type="entry name" value="MGS"/>
    <property type="match status" value="1"/>
</dbReference>
<dbReference type="PANTHER" id="PTHR30492">
    <property type="entry name" value="METHYLGLYOXAL SYNTHASE"/>
    <property type="match status" value="1"/>
</dbReference>
<reference evidence="3" key="1">
    <citation type="submission" date="2021-05" db="EMBL/GenBank/DDBJ databases">
        <authorList>
            <person name="Pietrasiak N."/>
            <person name="Ward R."/>
            <person name="Stajich J.E."/>
            <person name="Kurbessoian T."/>
        </authorList>
    </citation>
    <scope>NUCLEOTIDE SEQUENCE</scope>
    <source>
        <strain evidence="3">GSE-TBD4-15B</strain>
    </source>
</reference>
<dbReference type="EC" id="4.2.3.3" evidence="3"/>
<dbReference type="InterPro" id="IPR011607">
    <property type="entry name" value="MGS-like_dom"/>
</dbReference>
<dbReference type="GO" id="GO:0005524">
    <property type="term" value="F:ATP binding"/>
    <property type="evidence" value="ECO:0007669"/>
    <property type="project" value="InterPro"/>
</dbReference>
<dbReference type="Gene3D" id="2.60.200.40">
    <property type="match status" value="1"/>
</dbReference>
<feature type="domain" description="MGS-like" evidence="2">
    <location>
        <begin position="1"/>
        <end position="145"/>
    </location>
</feature>
<dbReference type="Proteomes" id="UP000707356">
    <property type="component" value="Unassembled WGS sequence"/>
</dbReference>